<evidence type="ECO:0000313" key="2">
    <source>
        <dbReference type="EMBL" id="SDG05024.1"/>
    </source>
</evidence>
<dbReference type="OrthoDB" id="5583261at2"/>
<gene>
    <name evidence="2" type="ORF">SAMN05216605_10112</name>
</gene>
<dbReference type="AlphaFoldDB" id="A0A1G7R2T6"/>
<keyword evidence="1" id="KW-0732">Signal</keyword>
<evidence type="ECO:0000256" key="1">
    <source>
        <dbReference type="SAM" id="SignalP"/>
    </source>
</evidence>
<evidence type="ECO:0000313" key="3">
    <source>
        <dbReference type="Proteomes" id="UP000182894"/>
    </source>
</evidence>
<dbReference type="RefSeq" id="WP_074749372.1">
    <property type="nucleotide sequence ID" value="NZ_FNCO01000001.1"/>
</dbReference>
<feature type="chain" id="PRO_5010321479" description="Outer membrane assembly lipoprotein YfiO" evidence="1">
    <location>
        <begin position="24"/>
        <end position="721"/>
    </location>
</feature>
<organism evidence="2 3">
    <name type="scientific">Pseudomonas abietaniphila</name>
    <dbReference type="NCBI Taxonomy" id="89065"/>
    <lineage>
        <taxon>Bacteria</taxon>
        <taxon>Pseudomonadati</taxon>
        <taxon>Pseudomonadota</taxon>
        <taxon>Gammaproteobacteria</taxon>
        <taxon>Pseudomonadales</taxon>
        <taxon>Pseudomonadaceae</taxon>
        <taxon>Pseudomonas</taxon>
    </lineage>
</organism>
<reference evidence="3" key="1">
    <citation type="submission" date="2016-10" db="EMBL/GenBank/DDBJ databases">
        <authorList>
            <person name="Varghese N."/>
            <person name="Submissions S."/>
        </authorList>
    </citation>
    <scope>NUCLEOTIDE SEQUENCE [LARGE SCALE GENOMIC DNA]</scope>
    <source>
        <strain evidence="3">ATCC 700689</strain>
    </source>
</reference>
<sequence length="721" mass="79087">MRMRVLTPLALMIGASLCGQAQASGDDSCYPAWSLLRDSLDVCNNLAFLNPGNDSRVNLRLLLADRKAVELKPNALTEDELSEGYGPVPFAVARLDTAQIEGDDSEESGAAALNGLLEKLGIKRDSTDSAGQAFLQGEGSRCRSNRDDSAAVFIGQLVDTPSLSDSERQLLARSRLQLLDGCTWDAAKQASLLPTDVQSVEGKAFVTYLQAASDFYSGRFNEAENGFASLNDNAQPWLKEVSFYMVARTRLNAAQQDAFDEYGTRKDTLDTAPYAKVGEAFDQYLAAYPQGIYALSAKGLMRRVHWLSGDTDKLADDYTWQMTQADDSQRNLPIDALIQETDNKLLINIADATPSALMTAVSDLMQMRKDAQPKLTREKLAAQKALFADQPAMFDYLQAVYAFYVDQKPEEALKRLPKDVPAALDYFAFSQHTLRALALEASNDLPGAQSLWLKMLPLVRQPLQREQLELALAMNHERSGQLEQVFATDSPIQSAQVRLILLGKVAGAPLLRQQITQGISDTEKNTARFVLLYKDLLHGQYAAFADDFKALPEKSGEEQLGTSLGYVYGTGQTLQLFRWNGDKAESNYACPSIGDTAALLQANDKDPKGLNCLGEFVLRNGLDSMPLDQRPGSGQLGSGESGFKGDVFSRLNGYQTVIADTTAGRDDKAYALFRAINCYGPSGYNSCGGKDVAQSVRKAWFKQLKTAYGGTPWGKSLQYYW</sequence>
<keyword evidence="3" id="KW-1185">Reference proteome</keyword>
<dbReference type="Proteomes" id="UP000182894">
    <property type="component" value="Unassembled WGS sequence"/>
</dbReference>
<proteinExistence type="predicted"/>
<name>A0A1G7R2T6_9PSED</name>
<dbReference type="STRING" id="89065.SAMN05216605_10112"/>
<protein>
    <recommendedName>
        <fullName evidence="4">Outer membrane assembly lipoprotein YfiO</fullName>
    </recommendedName>
</protein>
<accession>A0A1G7R2T6</accession>
<feature type="signal peptide" evidence="1">
    <location>
        <begin position="1"/>
        <end position="23"/>
    </location>
</feature>
<dbReference type="EMBL" id="FNCO01000001">
    <property type="protein sequence ID" value="SDG05024.1"/>
    <property type="molecule type" value="Genomic_DNA"/>
</dbReference>
<evidence type="ECO:0008006" key="4">
    <source>
        <dbReference type="Google" id="ProtNLM"/>
    </source>
</evidence>